<dbReference type="Pfam" id="PF12645">
    <property type="entry name" value="HTH_16"/>
    <property type="match status" value="1"/>
</dbReference>
<sequence length="83" mass="9780">MEDELFDLVQRAQNGDSEAMYEIISLLKPAIRSARYKIKTDRQDDLEQNIVEIIMRKIMNYDLALVQSPDFSAFCRQLKPENR</sequence>
<comment type="caution">
    <text evidence="2">The sequence shown here is derived from an EMBL/GenBank/DDBJ whole genome shotgun (WGS) entry which is preliminary data.</text>
</comment>
<gene>
    <name evidence="2" type="ORF">ACFPPD_15750</name>
</gene>
<evidence type="ECO:0000313" key="2">
    <source>
        <dbReference type="EMBL" id="MFC5470161.1"/>
    </source>
</evidence>
<dbReference type="RefSeq" id="WP_209750960.1">
    <property type="nucleotide sequence ID" value="NZ_JBHSMH010000054.1"/>
</dbReference>
<dbReference type="InterPro" id="IPR024760">
    <property type="entry name" value="HTH_dom_conjug_TS-like"/>
</dbReference>
<protein>
    <submittedName>
        <fullName evidence="2">Helix-turn-helix domain-containing protein</fullName>
    </submittedName>
</protein>
<keyword evidence="3" id="KW-1185">Reference proteome</keyword>
<dbReference type="EMBL" id="JBHSMH010000054">
    <property type="protein sequence ID" value="MFC5470161.1"/>
    <property type="molecule type" value="Genomic_DNA"/>
</dbReference>
<evidence type="ECO:0000313" key="3">
    <source>
        <dbReference type="Proteomes" id="UP001596105"/>
    </source>
</evidence>
<evidence type="ECO:0000259" key="1">
    <source>
        <dbReference type="Pfam" id="PF12645"/>
    </source>
</evidence>
<dbReference type="Proteomes" id="UP001596105">
    <property type="component" value="Unassembled WGS sequence"/>
</dbReference>
<proteinExistence type="predicted"/>
<feature type="domain" description="Helix-turn-helix conjugative transposon-like" evidence="1">
    <location>
        <begin position="6"/>
        <end position="62"/>
    </location>
</feature>
<reference evidence="3" key="1">
    <citation type="journal article" date="2019" name="Int. J. Syst. Evol. Microbiol.">
        <title>The Global Catalogue of Microorganisms (GCM) 10K type strain sequencing project: providing services to taxonomists for standard genome sequencing and annotation.</title>
        <authorList>
            <consortium name="The Broad Institute Genomics Platform"/>
            <consortium name="The Broad Institute Genome Sequencing Center for Infectious Disease"/>
            <person name="Wu L."/>
            <person name="Ma J."/>
        </authorList>
    </citation>
    <scope>NUCLEOTIDE SEQUENCE [LARGE SCALE GENOMIC DNA]</scope>
    <source>
        <strain evidence="3">CCUG 57113</strain>
    </source>
</reference>
<organism evidence="2 3">
    <name type="scientific">Cohnella suwonensis</name>
    <dbReference type="NCBI Taxonomy" id="696072"/>
    <lineage>
        <taxon>Bacteria</taxon>
        <taxon>Bacillati</taxon>
        <taxon>Bacillota</taxon>
        <taxon>Bacilli</taxon>
        <taxon>Bacillales</taxon>
        <taxon>Paenibacillaceae</taxon>
        <taxon>Cohnella</taxon>
    </lineage>
</organism>
<name>A0ABW0M017_9BACL</name>
<accession>A0ABW0M017</accession>